<dbReference type="InterPro" id="IPR003004">
    <property type="entry name" value="GspF/PilC"/>
</dbReference>
<evidence type="ECO:0000256" key="5">
    <source>
        <dbReference type="ARBA" id="ARBA00022989"/>
    </source>
</evidence>
<evidence type="ECO:0000256" key="3">
    <source>
        <dbReference type="ARBA" id="ARBA00022475"/>
    </source>
</evidence>
<dbReference type="PANTHER" id="PTHR30012:SF0">
    <property type="entry name" value="TYPE II SECRETION SYSTEM PROTEIN F-RELATED"/>
    <property type="match status" value="1"/>
</dbReference>
<comment type="subcellular location">
    <subcellularLocation>
        <location evidence="1">Cell membrane</location>
        <topology evidence="1">Multi-pass membrane protein</topology>
    </subcellularLocation>
</comment>
<dbReference type="Pfam" id="PF00482">
    <property type="entry name" value="T2SSF"/>
    <property type="match status" value="2"/>
</dbReference>
<dbReference type="RefSeq" id="WP_235034279.1">
    <property type="nucleotide sequence ID" value="NZ_JASZZN010000022.1"/>
</dbReference>
<dbReference type="InterPro" id="IPR018076">
    <property type="entry name" value="T2SS_GspF_dom"/>
</dbReference>
<dbReference type="EMBL" id="JASZZN010000022">
    <property type="protein sequence ID" value="MDM4018518.1"/>
    <property type="molecule type" value="Genomic_DNA"/>
</dbReference>
<keyword evidence="6 7" id="KW-0472">Membrane</keyword>
<name>A0ABT7PQC1_9BACT</name>
<comment type="similarity">
    <text evidence="2">Belongs to the GSP F family.</text>
</comment>
<keyword evidence="10" id="KW-1185">Reference proteome</keyword>
<evidence type="ECO:0000313" key="10">
    <source>
        <dbReference type="Proteomes" id="UP001239462"/>
    </source>
</evidence>
<keyword evidence="4 7" id="KW-0812">Transmembrane</keyword>
<sequence>MPISAAGAFCRRLGVGLRAGASLLMLLEAETKYGSPRQKAALSELLEEIKSGFQIHEAMQKQSNFFPRLMIAMTHVGESTGKLERTFLTLAEHYEQQVKLRRQFMSSIAWPVIQLVLAIGVLSIVIWIMGILTPVGGGELTDILGLGLRGTSGVLVFWLYIACFAAIIAAVIYGFRQNLGGVHNLVPVFYLIPKLGPALQTITLARFTRILAIAIGAGLDPIRSVKLALASTGSDYYESGAETVKVAIQERGSTMSEALRLTDIFPDTFLQLVEVSELSGTESESIEHIADEYEARSQMAMRTISGIVTGVIWISVMGLLVFFIMRIAMVYVGNINSALQDLGPN</sequence>
<dbReference type="Gene3D" id="1.20.81.30">
    <property type="entry name" value="Type II secretion system (T2SS), domain F"/>
    <property type="match status" value="2"/>
</dbReference>
<keyword evidence="3" id="KW-1003">Cell membrane</keyword>
<evidence type="ECO:0000313" key="9">
    <source>
        <dbReference type="EMBL" id="MDM4018518.1"/>
    </source>
</evidence>
<dbReference type="InterPro" id="IPR042094">
    <property type="entry name" value="T2SS_GspF_sf"/>
</dbReference>
<evidence type="ECO:0000256" key="6">
    <source>
        <dbReference type="ARBA" id="ARBA00023136"/>
    </source>
</evidence>
<proteinExistence type="inferred from homology"/>
<organism evidence="9 10">
    <name type="scientific">Roseiconus lacunae</name>
    <dbReference type="NCBI Taxonomy" id="2605694"/>
    <lineage>
        <taxon>Bacteria</taxon>
        <taxon>Pseudomonadati</taxon>
        <taxon>Planctomycetota</taxon>
        <taxon>Planctomycetia</taxon>
        <taxon>Pirellulales</taxon>
        <taxon>Pirellulaceae</taxon>
        <taxon>Roseiconus</taxon>
    </lineage>
</organism>
<feature type="transmembrane region" description="Helical" evidence="7">
    <location>
        <begin position="108"/>
        <end position="135"/>
    </location>
</feature>
<evidence type="ECO:0000256" key="1">
    <source>
        <dbReference type="ARBA" id="ARBA00004651"/>
    </source>
</evidence>
<protein>
    <submittedName>
        <fullName evidence="9">Type II secretion system F family protein</fullName>
    </submittedName>
</protein>
<feature type="domain" description="Type II secretion system protein GspF" evidence="8">
    <location>
        <begin position="207"/>
        <end position="325"/>
    </location>
</feature>
<evidence type="ECO:0000256" key="7">
    <source>
        <dbReference type="SAM" id="Phobius"/>
    </source>
</evidence>
<reference evidence="9 10" key="1">
    <citation type="submission" date="2023-06" db="EMBL/GenBank/DDBJ databases">
        <title>Roseiconus lacunae JC819 isolated from Gulf of Mannar region, Tamil Nadu.</title>
        <authorList>
            <person name="Pk S."/>
            <person name="Ch S."/>
            <person name="Ch V.R."/>
        </authorList>
    </citation>
    <scope>NUCLEOTIDE SEQUENCE [LARGE SCALE GENOMIC DNA]</scope>
    <source>
        <strain evidence="9 10">JC819</strain>
    </source>
</reference>
<feature type="transmembrane region" description="Helical" evidence="7">
    <location>
        <begin position="155"/>
        <end position="175"/>
    </location>
</feature>
<feature type="transmembrane region" description="Helical" evidence="7">
    <location>
        <begin position="306"/>
        <end position="332"/>
    </location>
</feature>
<dbReference type="PANTHER" id="PTHR30012">
    <property type="entry name" value="GENERAL SECRETION PATHWAY PROTEIN"/>
    <property type="match status" value="1"/>
</dbReference>
<comment type="caution">
    <text evidence="9">The sequence shown here is derived from an EMBL/GenBank/DDBJ whole genome shotgun (WGS) entry which is preliminary data.</text>
</comment>
<evidence type="ECO:0000259" key="8">
    <source>
        <dbReference type="Pfam" id="PF00482"/>
    </source>
</evidence>
<feature type="domain" description="Type II secretion system protein GspF" evidence="8">
    <location>
        <begin position="9"/>
        <end position="129"/>
    </location>
</feature>
<keyword evidence="5 7" id="KW-1133">Transmembrane helix</keyword>
<gene>
    <name evidence="9" type="ORF">QTN89_23910</name>
</gene>
<evidence type="ECO:0000256" key="4">
    <source>
        <dbReference type="ARBA" id="ARBA00022692"/>
    </source>
</evidence>
<accession>A0ABT7PQC1</accession>
<evidence type="ECO:0000256" key="2">
    <source>
        <dbReference type="ARBA" id="ARBA00005745"/>
    </source>
</evidence>
<dbReference type="Proteomes" id="UP001239462">
    <property type="component" value="Unassembled WGS sequence"/>
</dbReference>